<name>A0ABS2Q8D7_9BACL</name>
<proteinExistence type="predicted"/>
<comment type="caution">
    <text evidence="1">The sequence shown here is derived from an EMBL/GenBank/DDBJ whole genome shotgun (WGS) entry which is preliminary data.</text>
</comment>
<dbReference type="EMBL" id="JAFBEV010000010">
    <property type="protein sequence ID" value="MBM7657916.1"/>
    <property type="molecule type" value="Genomic_DNA"/>
</dbReference>
<accession>A0ABS2Q8D7</accession>
<evidence type="ECO:0000313" key="1">
    <source>
        <dbReference type="EMBL" id="MBM7657916.1"/>
    </source>
</evidence>
<keyword evidence="2" id="KW-1185">Reference proteome</keyword>
<organism evidence="1 2">
    <name type="scientific">Sporolactobacillus spathodeae</name>
    <dbReference type="NCBI Taxonomy" id="1465502"/>
    <lineage>
        <taxon>Bacteria</taxon>
        <taxon>Bacillati</taxon>
        <taxon>Bacillota</taxon>
        <taxon>Bacilli</taxon>
        <taxon>Bacillales</taxon>
        <taxon>Sporolactobacillaceae</taxon>
        <taxon>Sporolactobacillus</taxon>
    </lineage>
</organism>
<sequence length="37" mass="4388">MLENDLIPKVYKLRTKKSFPSKGFRENLDTYGEKDLI</sequence>
<evidence type="ECO:0000313" key="2">
    <source>
        <dbReference type="Proteomes" id="UP000823201"/>
    </source>
</evidence>
<dbReference type="Proteomes" id="UP000823201">
    <property type="component" value="Unassembled WGS sequence"/>
</dbReference>
<protein>
    <submittedName>
        <fullName evidence="1">Uncharacterized protein</fullName>
    </submittedName>
</protein>
<gene>
    <name evidence="1" type="ORF">JOC27_001367</name>
</gene>
<reference evidence="1 2" key="1">
    <citation type="submission" date="2021-01" db="EMBL/GenBank/DDBJ databases">
        <title>Genomic Encyclopedia of Type Strains, Phase IV (KMG-IV): sequencing the most valuable type-strain genomes for metagenomic binning, comparative biology and taxonomic classification.</title>
        <authorList>
            <person name="Goeker M."/>
        </authorList>
    </citation>
    <scope>NUCLEOTIDE SEQUENCE [LARGE SCALE GENOMIC DNA]</scope>
    <source>
        <strain evidence="1 2">DSM 100968</strain>
    </source>
</reference>